<gene>
    <name evidence="3" type="ORF">ACFONP_10195</name>
</gene>
<dbReference type="Gene3D" id="3.90.550.10">
    <property type="entry name" value="Spore Coat Polysaccharide Biosynthesis Protein SpsA, Chain A"/>
    <property type="match status" value="1"/>
</dbReference>
<evidence type="ECO:0000259" key="1">
    <source>
        <dbReference type="Pfam" id="PF00483"/>
    </source>
</evidence>
<dbReference type="InterPro" id="IPR005835">
    <property type="entry name" value="NTP_transferase_dom"/>
</dbReference>
<dbReference type="PANTHER" id="PTHR46390:SF1">
    <property type="entry name" value="MANNOSE-1-PHOSPHATE GUANYLYLTRANSFERASE"/>
    <property type="match status" value="1"/>
</dbReference>
<sequence length="350" mass="36822">MSTIIPVIMAGGSGTRLWPLSRKARPKQFQPLISERTMLDETLARVTGPAFGPAAVIGSAPHAEMIAESLGEGGRIVLEPFGRNTAPAAIVAALLARETDPDSLVLLLPADHHIADVPAFQEAVARGVAAAEKGYLVTLGITPEGPETGYGYIKRGEPLTEGTFTVAQFVEKPDRPTAERYIAEGDYAWNAGIFLYRAGDLLAEAEAHAGEMLTATKAAYDAAERSGSQIALTPEAFDPVPSDSVDYAIMEKTAKAAVVSPVTIGWNDIGSWAAVKDFATGEIAEGNIAIDCTDTLIKTSEGAPMIAAVGLEGMVVVATADAVLILPAERSQDVKKIVEELKEKGRDALL</sequence>
<protein>
    <submittedName>
        <fullName evidence="3">Mannose-1-phosphate guanylyltransferase</fullName>
    </submittedName>
</protein>
<dbReference type="InterPro" id="IPR054566">
    <property type="entry name" value="ManC/GMP-like_b-helix"/>
</dbReference>
<dbReference type="CDD" id="cd02509">
    <property type="entry name" value="GDP-M1P_Guanylyltransferase"/>
    <property type="match status" value="1"/>
</dbReference>
<dbReference type="GO" id="GO:0016779">
    <property type="term" value="F:nucleotidyltransferase activity"/>
    <property type="evidence" value="ECO:0007669"/>
    <property type="project" value="UniProtKB-KW"/>
</dbReference>
<dbReference type="Proteomes" id="UP001595607">
    <property type="component" value="Unassembled WGS sequence"/>
</dbReference>
<evidence type="ECO:0000313" key="3">
    <source>
        <dbReference type="EMBL" id="MFC3303102.1"/>
    </source>
</evidence>
<feature type="domain" description="Nucleotidyl transferase" evidence="1">
    <location>
        <begin position="6"/>
        <end position="277"/>
    </location>
</feature>
<feature type="domain" description="MannoseP isomerase/GMP-like beta-helix" evidence="2">
    <location>
        <begin position="287"/>
        <end position="341"/>
    </location>
</feature>
<dbReference type="Pfam" id="PF22640">
    <property type="entry name" value="ManC_GMP_beta-helix"/>
    <property type="match status" value="1"/>
</dbReference>
<dbReference type="InterPro" id="IPR051161">
    <property type="entry name" value="Mannose-6P_isomerase_type2"/>
</dbReference>
<reference evidence="4" key="1">
    <citation type="journal article" date="2019" name="Int. J. Syst. Evol. Microbiol.">
        <title>The Global Catalogue of Microorganisms (GCM) 10K type strain sequencing project: providing services to taxonomists for standard genome sequencing and annotation.</title>
        <authorList>
            <consortium name="The Broad Institute Genomics Platform"/>
            <consortium name="The Broad Institute Genome Sequencing Center for Infectious Disease"/>
            <person name="Wu L."/>
            <person name="Ma J."/>
        </authorList>
    </citation>
    <scope>NUCLEOTIDE SEQUENCE [LARGE SCALE GENOMIC DNA]</scope>
    <source>
        <strain evidence="4">KCTC 22245</strain>
    </source>
</reference>
<comment type="caution">
    <text evidence="3">The sequence shown here is derived from an EMBL/GenBank/DDBJ whole genome shotgun (WGS) entry which is preliminary data.</text>
</comment>
<organism evidence="3 4">
    <name type="scientific">Parvularcula lutaonensis</name>
    <dbReference type="NCBI Taxonomy" id="491923"/>
    <lineage>
        <taxon>Bacteria</taxon>
        <taxon>Pseudomonadati</taxon>
        <taxon>Pseudomonadota</taxon>
        <taxon>Alphaproteobacteria</taxon>
        <taxon>Parvularculales</taxon>
        <taxon>Parvularculaceae</taxon>
        <taxon>Parvularcula</taxon>
    </lineage>
</organism>
<dbReference type="InterPro" id="IPR049577">
    <property type="entry name" value="GMPP_N"/>
</dbReference>
<evidence type="ECO:0000313" key="4">
    <source>
        <dbReference type="Proteomes" id="UP001595607"/>
    </source>
</evidence>
<dbReference type="EMBL" id="JBHRVA010000003">
    <property type="protein sequence ID" value="MFC3303102.1"/>
    <property type="molecule type" value="Genomic_DNA"/>
</dbReference>
<dbReference type="SUPFAM" id="SSF159283">
    <property type="entry name" value="Guanosine diphospho-D-mannose pyrophosphorylase/mannose-6-phosphate isomerase linker domain"/>
    <property type="match status" value="1"/>
</dbReference>
<keyword evidence="4" id="KW-1185">Reference proteome</keyword>
<dbReference type="InterPro" id="IPR029044">
    <property type="entry name" value="Nucleotide-diphossugar_trans"/>
</dbReference>
<keyword evidence="3" id="KW-0808">Transferase</keyword>
<evidence type="ECO:0000259" key="2">
    <source>
        <dbReference type="Pfam" id="PF22640"/>
    </source>
</evidence>
<dbReference type="Pfam" id="PF00483">
    <property type="entry name" value="NTP_transferase"/>
    <property type="match status" value="1"/>
</dbReference>
<proteinExistence type="predicted"/>
<keyword evidence="3" id="KW-0548">Nucleotidyltransferase</keyword>
<dbReference type="SUPFAM" id="SSF53448">
    <property type="entry name" value="Nucleotide-diphospho-sugar transferases"/>
    <property type="match status" value="1"/>
</dbReference>
<dbReference type="PANTHER" id="PTHR46390">
    <property type="entry name" value="MANNOSE-1-PHOSPHATE GUANYLYLTRANSFERASE"/>
    <property type="match status" value="1"/>
</dbReference>
<dbReference type="RefSeq" id="WP_189575306.1">
    <property type="nucleotide sequence ID" value="NZ_BMXU01000002.1"/>
</dbReference>
<accession>A0ABV7MDY9</accession>
<name>A0ABV7MDY9_9PROT</name>